<evidence type="ECO:0000256" key="1">
    <source>
        <dbReference type="SAM" id="Phobius"/>
    </source>
</evidence>
<dbReference type="EMBL" id="MN740639">
    <property type="protein sequence ID" value="QHU36463.1"/>
    <property type="molecule type" value="Genomic_DNA"/>
</dbReference>
<evidence type="ECO:0000313" key="2">
    <source>
        <dbReference type="EMBL" id="QHU36463.1"/>
    </source>
</evidence>
<protein>
    <submittedName>
        <fullName evidence="2">Uncharacterized protein</fullName>
    </submittedName>
</protein>
<dbReference type="AlphaFoldDB" id="A0A6C0M1Q0"/>
<keyword evidence="1" id="KW-0812">Transmembrane</keyword>
<feature type="transmembrane region" description="Helical" evidence="1">
    <location>
        <begin position="35"/>
        <end position="62"/>
    </location>
</feature>
<keyword evidence="1" id="KW-0472">Membrane</keyword>
<name>A0A6C0M1Q0_9ZZZZ</name>
<organism evidence="2">
    <name type="scientific">viral metagenome</name>
    <dbReference type="NCBI Taxonomy" id="1070528"/>
    <lineage>
        <taxon>unclassified sequences</taxon>
        <taxon>metagenomes</taxon>
        <taxon>organismal metagenomes</taxon>
    </lineage>
</organism>
<proteinExistence type="predicted"/>
<accession>A0A6C0M1Q0</accession>
<reference evidence="2" key="1">
    <citation type="journal article" date="2020" name="Nature">
        <title>Giant virus diversity and host interactions through global metagenomics.</title>
        <authorList>
            <person name="Schulz F."/>
            <person name="Roux S."/>
            <person name="Paez-Espino D."/>
            <person name="Jungbluth S."/>
            <person name="Walsh D.A."/>
            <person name="Denef V.J."/>
            <person name="McMahon K.D."/>
            <person name="Konstantinidis K.T."/>
            <person name="Eloe-Fadrosh E.A."/>
            <person name="Kyrpides N.C."/>
            <person name="Woyke T."/>
        </authorList>
    </citation>
    <scope>NUCLEOTIDE SEQUENCE</scope>
    <source>
        <strain evidence="2">GVMAG-S-1035231-58</strain>
    </source>
</reference>
<keyword evidence="1" id="KW-1133">Transmembrane helix</keyword>
<sequence length="66" mass="7450">MYSLLTSSLLMFVLTPGVLIPPLFGVMWSALLHAVVFYVVSTYLSAYLPWWALWAVATYCIYRGVS</sequence>